<dbReference type="AlphaFoldDB" id="A0A8T2ZZZ4"/>
<gene>
    <name evidence="1" type="ORF">KFK09_029474</name>
</gene>
<evidence type="ECO:0000313" key="2">
    <source>
        <dbReference type="Proteomes" id="UP000829196"/>
    </source>
</evidence>
<protein>
    <submittedName>
        <fullName evidence="1">Uncharacterized protein</fullName>
    </submittedName>
</protein>
<evidence type="ECO:0000313" key="1">
    <source>
        <dbReference type="EMBL" id="KAI0485873.1"/>
    </source>
</evidence>
<dbReference type="EMBL" id="JAGYWB010000057">
    <property type="protein sequence ID" value="KAI0485873.1"/>
    <property type="molecule type" value="Genomic_DNA"/>
</dbReference>
<sequence length="180" mass="20132">MFCSRPDVQARRLHLRPSPLPEALVFARSSSKAVCSTIISHEAQTSARPLLEILSSTEPPPNAHSSPRILPTTVLSTSVAYYGPSGLHQQTTVFLTPEGVTERCMVGKGTMLHSSGSLCRRHHHHHNLLRVTSKLILVQLPLSCKLLLALYFNQFLKHPRILTEWWLLRHSLPNSPTLLL</sequence>
<reference evidence="1" key="1">
    <citation type="journal article" date="2022" name="Front. Genet.">
        <title>Chromosome-Scale Assembly of the Dendrobium nobile Genome Provides Insights Into the Molecular Mechanism of the Biosynthesis of the Medicinal Active Ingredient of Dendrobium.</title>
        <authorList>
            <person name="Xu Q."/>
            <person name="Niu S.-C."/>
            <person name="Li K.-L."/>
            <person name="Zheng P.-J."/>
            <person name="Zhang X.-J."/>
            <person name="Jia Y."/>
            <person name="Liu Y."/>
            <person name="Niu Y.-X."/>
            <person name="Yu L.-H."/>
            <person name="Chen D.-F."/>
            <person name="Zhang G.-Q."/>
        </authorList>
    </citation>
    <scope>NUCLEOTIDE SEQUENCE</scope>
    <source>
        <tissue evidence="1">Leaf</tissue>
    </source>
</reference>
<name>A0A8T2ZZZ4_DENNO</name>
<organism evidence="1 2">
    <name type="scientific">Dendrobium nobile</name>
    <name type="common">Orchid</name>
    <dbReference type="NCBI Taxonomy" id="94219"/>
    <lineage>
        <taxon>Eukaryota</taxon>
        <taxon>Viridiplantae</taxon>
        <taxon>Streptophyta</taxon>
        <taxon>Embryophyta</taxon>
        <taxon>Tracheophyta</taxon>
        <taxon>Spermatophyta</taxon>
        <taxon>Magnoliopsida</taxon>
        <taxon>Liliopsida</taxon>
        <taxon>Asparagales</taxon>
        <taxon>Orchidaceae</taxon>
        <taxon>Epidendroideae</taxon>
        <taxon>Malaxideae</taxon>
        <taxon>Dendrobiinae</taxon>
        <taxon>Dendrobium</taxon>
    </lineage>
</organism>
<proteinExistence type="predicted"/>
<comment type="caution">
    <text evidence="1">The sequence shown here is derived from an EMBL/GenBank/DDBJ whole genome shotgun (WGS) entry which is preliminary data.</text>
</comment>
<keyword evidence="2" id="KW-1185">Reference proteome</keyword>
<dbReference type="Proteomes" id="UP000829196">
    <property type="component" value="Unassembled WGS sequence"/>
</dbReference>
<accession>A0A8T2ZZZ4</accession>